<evidence type="ECO:0000259" key="20">
    <source>
        <dbReference type="PROSITE" id="PS51914"/>
    </source>
</evidence>
<evidence type="ECO:0000256" key="8">
    <source>
        <dbReference type="ARBA" id="ARBA00022692"/>
    </source>
</evidence>
<dbReference type="Pfam" id="PF09451">
    <property type="entry name" value="ATG27"/>
    <property type="match status" value="1"/>
</dbReference>
<evidence type="ECO:0000256" key="18">
    <source>
        <dbReference type="SAM" id="Phobius"/>
    </source>
</evidence>
<sequence length="320" mass="35589">MPRLALPILSLLTLASAVNFDCDHQRVDKVSFDLSKLSGPHTVYQIIEEPPSIANTSFTIDLCKPLTGDSLGRGLKKEEQCPTGTRVCAVERDHNTIEDTTSVRRVIPLAGDFTASHGRALDPKVTRLKNSASNSDVEKEGLRVEFNGGKYPNTRSGREQKAVIELECDKERTGNEEVEKDAVGRVLRREEGEKEGGEDEEKKRSLSFVSYKAEGDDVDVLRVSWRTKYACEDVPVEEGDGDASSGWGFFTWMFIIIFLGAAAYIIFGSWLNYSRYGARGWDLVPHGDSIRDLPYILKDWARSVIDTVQGRGFRGGYSAV</sequence>
<evidence type="ECO:0000256" key="12">
    <source>
        <dbReference type="ARBA" id="ARBA00023006"/>
    </source>
</evidence>
<dbReference type="AlphaFoldDB" id="A0A2P7ZUJ5"/>
<keyword evidence="16" id="KW-1015">Disulfide bond</keyword>
<feature type="chain" id="PRO_5015107472" description="Autophagy-related protein 27" evidence="19">
    <location>
        <begin position="18"/>
        <end position="320"/>
    </location>
</feature>
<keyword evidence="14" id="KW-0496">Mitochondrion</keyword>
<dbReference type="PROSITE" id="PS51914">
    <property type="entry name" value="MRH"/>
    <property type="match status" value="1"/>
</dbReference>
<keyword evidence="10" id="KW-0653">Protein transport</keyword>
<dbReference type="InterPro" id="IPR009011">
    <property type="entry name" value="Man6P_isomerase_rcpt-bd_dom_sf"/>
</dbReference>
<evidence type="ECO:0000256" key="10">
    <source>
        <dbReference type="ARBA" id="ARBA00022927"/>
    </source>
</evidence>
<dbReference type="EMBL" id="NHZQ01000121">
    <property type="protein sequence ID" value="PSK51894.1"/>
    <property type="molecule type" value="Genomic_DNA"/>
</dbReference>
<organism evidence="21 22">
    <name type="scientific">Elsinoe australis</name>
    <dbReference type="NCBI Taxonomy" id="40998"/>
    <lineage>
        <taxon>Eukaryota</taxon>
        <taxon>Fungi</taxon>
        <taxon>Dikarya</taxon>
        <taxon>Ascomycota</taxon>
        <taxon>Pezizomycotina</taxon>
        <taxon>Dothideomycetes</taxon>
        <taxon>Dothideomycetidae</taxon>
        <taxon>Myriangiales</taxon>
        <taxon>Elsinoaceae</taxon>
        <taxon>Elsinoe</taxon>
    </lineage>
</organism>
<evidence type="ECO:0000313" key="21">
    <source>
        <dbReference type="EMBL" id="PSK51894.1"/>
    </source>
</evidence>
<proteinExistence type="inferred from homology"/>
<evidence type="ECO:0000256" key="4">
    <source>
        <dbReference type="ARBA" id="ARBA00004614"/>
    </source>
</evidence>
<keyword evidence="9 19" id="KW-0732">Signal</keyword>
<keyword evidence="22" id="KW-1185">Reference proteome</keyword>
<dbReference type="GO" id="GO:0000139">
    <property type="term" value="C:Golgi membrane"/>
    <property type="evidence" value="ECO:0007669"/>
    <property type="project" value="UniProtKB-SubCell"/>
</dbReference>
<dbReference type="PANTHER" id="PTHR15071:SF13">
    <property type="entry name" value="AUTOPHAGY-RELATED PROTEIN 27"/>
    <property type="match status" value="1"/>
</dbReference>
<keyword evidence="13" id="KW-0333">Golgi apparatus</keyword>
<keyword evidence="15 18" id="KW-0472">Membrane</keyword>
<evidence type="ECO:0000256" key="6">
    <source>
        <dbReference type="ARBA" id="ARBA00013776"/>
    </source>
</evidence>
<evidence type="ECO:0000256" key="16">
    <source>
        <dbReference type="ARBA" id="ARBA00023157"/>
    </source>
</evidence>
<dbReference type="OrthoDB" id="29460at2759"/>
<dbReference type="PANTHER" id="PTHR15071">
    <property type="entry name" value="MANNOSE-6-PHOSPHATE RECEPTOR FAMILY MEMBER"/>
    <property type="match status" value="1"/>
</dbReference>
<comment type="similarity">
    <text evidence="5">Belongs to the ATG27 family.</text>
</comment>
<dbReference type="STRING" id="40998.A0A2P7ZUJ5"/>
<dbReference type="GO" id="GO:0006914">
    <property type="term" value="P:autophagy"/>
    <property type="evidence" value="ECO:0007669"/>
    <property type="project" value="UniProtKB-KW"/>
</dbReference>
<evidence type="ECO:0000256" key="11">
    <source>
        <dbReference type="ARBA" id="ARBA00022989"/>
    </source>
</evidence>
<dbReference type="Gene3D" id="2.70.130.10">
    <property type="entry name" value="Mannose-6-phosphate receptor binding domain"/>
    <property type="match status" value="1"/>
</dbReference>
<gene>
    <name evidence="21" type="ORF">B9Z65_3161</name>
</gene>
<dbReference type="GO" id="GO:0015031">
    <property type="term" value="P:protein transport"/>
    <property type="evidence" value="ECO:0007669"/>
    <property type="project" value="UniProtKB-KW"/>
</dbReference>
<evidence type="ECO:0000256" key="3">
    <source>
        <dbReference type="ARBA" id="ARBA00004472"/>
    </source>
</evidence>
<feature type="signal peptide" evidence="19">
    <location>
        <begin position="1"/>
        <end position="17"/>
    </location>
</feature>
<name>A0A2P7ZUJ5_9PEZI</name>
<dbReference type="GO" id="GO:0031966">
    <property type="term" value="C:mitochondrial membrane"/>
    <property type="evidence" value="ECO:0007669"/>
    <property type="project" value="UniProtKB-SubCell"/>
</dbReference>
<reference evidence="21 22" key="1">
    <citation type="submission" date="2017-05" db="EMBL/GenBank/DDBJ databases">
        <title>Draft genome sequence of Elsinoe australis.</title>
        <authorList>
            <person name="Cheng Q."/>
        </authorList>
    </citation>
    <scope>NUCLEOTIDE SEQUENCE [LARGE SCALE GENOMIC DNA]</scope>
    <source>
        <strain evidence="21 22">NL1</strain>
    </source>
</reference>
<comment type="subcellular location">
    <subcellularLocation>
        <location evidence="2">Cytoplasmic vesicle membrane</location>
        <topology evidence="2">Single-pass type I membrane protein</topology>
    </subcellularLocation>
    <subcellularLocation>
        <location evidence="4">Golgi apparatus membrane</location>
        <topology evidence="4">Single-pass type I membrane protein</topology>
    </subcellularLocation>
    <subcellularLocation>
        <location evidence="1">Mitochondrion membrane</location>
        <topology evidence="1">Single-pass membrane protein</topology>
    </subcellularLocation>
    <subcellularLocation>
        <location evidence="3">Preautophagosomal structure membrane</location>
        <topology evidence="3">Single-pass type I membrane protein</topology>
    </subcellularLocation>
</comment>
<keyword evidence="17" id="KW-0968">Cytoplasmic vesicle</keyword>
<dbReference type="SUPFAM" id="SSF50911">
    <property type="entry name" value="Mannose 6-phosphate receptor domain"/>
    <property type="match status" value="1"/>
</dbReference>
<evidence type="ECO:0000256" key="14">
    <source>
        <dbReference type="ARBA" id="ARBA00023128"/>
    </source>
</evidence>
<accession>A0A2P7ZUJ5</accession>
<keyword evidence="12" id="KW-0072">Autophagy</keyword>
<keyword evidence="11 18" id="KW-1133">Transmembrane helix</keyword>
<protein>
    <recommendedName>
        <fullName evidence="6">Autophagy-related protein 27</fullName>
    </recommendedName>
</protein>
<evidence type="ECO:0000256" key="19">
    <source>
        <dbReference type="SAM" id="SignalP"/>
    </source>
</evidence>
<keyword evidence="7" id="KW-0813">Transport</keyword>
<evidence type="ECO:0000313" key="22">
    <source>
        <dbReference type="Proteomes" id="UP000243723"/>
    </source>
</evidence>
<feature type="transmembrane region" description="Helical" evidence="18">
    <location>
        <begin position="249"/>
        <end position="271"/>
    </location>
</feature>
<evidence type="ECO:0000256" key="2">
    <source>
        <dbReference type="ARBA" id="ARBA00004358"/>
    </source>
</evidence>
<evidence type="ECO:0000256" key="15">
    <source>
        <dbReference type="ARBA" id="ARBA00023136"/>
    </source>
</evidence>
<evidence type="ECO:0000256" key="13">
    <source>
        <dbReference type="ARBA" id="ARBA00023034"/>
    </source>
</evidence>
<evidence type="ECO:0000256" key="5">
    <source>
        <dbReference type="ARBA" id="ARBA00005363"/>
    </source>
</evidence>
<comment type="caution">
    <text evidence="21">The sequence shown here is derived from an EMBL/GenBank/DDBJ whole genome shotgun (WGS) entry which is preliminary data.</text>
</comment>
<evidence type="ECO:0000256" key="1">
    <source>
        <dbReference type="ARBA" id="ARBA00004304"/>
    </source>
</evidence>
<feature type="domain" description="MRH" evidence="20">
    <location>
        <begin position="20"/>
        <end position="233"/>
    </location>
</feature>
<keyword evidence="8 18" id="KW-0812">Transmembrane</keyword>
<dbReference type="GO" id="GO:0030659">
    <property type="term" value="C:cytoplasmic vesicle membrane"/>
    <property type="evidence" value="ECO:0007669"/>
    <property type="project" value="UniProtKB-SubCell"/>
</dbReference>
<dbReference type="Proteomes" id="UP000243723">
    <property type="component" value="Unassembled WGS sequence"/>
</dbReference>
<evidence type="ECO:0000256" key="17">
    <source>
        <dbReference type="ARBA" id="ARBA00023329"/>
    </source>
</evidence>
<evidence type="ECO:0000256" key="9">
    <source>
        <dbReference type="ARBA" id="ARBA00022729"/>
    </source>
</evidence>
<dbReference type="InterPro" id="IPR018939">
    <property type="entry name" value="Autophagy-rel_prot_27"/>
</dbReference>
<evidence type="ECO:0000256" key="7">
    <source>
        <dbReference type="ARBA" id="ARBA00022448"/>
    </source>
</evidence>
<dbReference type="GO" id="GO:0034045">
    <property type="term" value="C:phagophore assembly site membrane"/>
    <property type="evidence" value="ECO:0007669"/>
    <property type="project" value="UniProtKB-SubCell"/>
</dbReference>
<dbReference type="InterPro" id="IPR044865">
    <property type="entry name" value="MRH_dom"/>
</dbReference>